<dbReference type="EMBL" id="JAJATW010000008">
    <property type="protein sequence ID" value="MCB5161694.1"/>
    <property type="molecule type" value="Genomic_DNA"/>
</dbReference>
<evidence type="ECO:0000313" key="1">
    <source>
        <dbReference type="EMBL" id="MCB5161694.1"/>
    </source>
</evidence>
<gene>
    <name evidence="1" type="ORF">LG368_07255</name>
</gene>
<name>A0A9X1ILG7_9GAMM</name>
<dbReference type="AlphaFoldDB" id="A0A9X1ILG7"/>
<accession>A0A9X1ILG7</accession>
<evidence type="ECO:0000313" key="2">
    <source>
        <dbReference type="Proteomes" id="UP001139095"/>
    </source>
</evidence>
<proteinExistence type="predicted"/>
<keyword evidence="2" id="KW-1185">Reference proteome</keyword>
<reference evidence="1" key="1">
    <citation type="submission" date="2021-10" db="EMBL/GenBank/DDBJ databases">
        <title>Marinomonas pontica sp. nov., isolated from the Black Sea.</title>
        <authorList>
            <person name="Zhao L.-H."/>
            <person name="Xue J.-H."/>
        </authorList>
    </citation>
    <scope>NUCLEOTIDE SEQUENCE</scope>
    <source>
        <strain evidence="1">E8</strain>
    </source>
</reference>
<dbReference type="Proteomes" id="UP001139095">
    <property type="component" value="Unassembled WGS sequence"/>
</dbReference>
<comment type="caution">
    <text evidence="1">The sequence shown here is derived from an EMBL/GenBank/DDBJ whole genome shotgun (WGS) entry which is preliminary data.</text>
</comment>
<sequence>MTFMFTTSSRVLIAVLWLPWFVCAEVPGLETSDPLSLDGYIKYTLTSTQYKDTTELDQLVTQRLNATYQFDDAWQWHTSIRSVFASTNSSNSQSTLLLDDNTNFMDLSNTWLDKKEAVGQSALDRLYVDWQDKNYLVRLGRFRVNWGMTTVWNPNDIFNAYSIYDIDYPEGAGTDALYVTKTLDYASEINWVYSPNENKERDSYSARYLFNVNGWDGQAIISQSKINRVVGFGFSGDIKGAAFRGETSWFEPLGSHWKNTNERLDQALVTSMETRYHVGGVRNWMITAAILHTTNPVDATDNLKELGAAASARALSFSELTGYVDMSFDLSSLHRVTLLSSYYQDNSYFYGITSNYSLASCSSLVFVLQRFDGPVDSVFGQSQNTILSASIDWAF</sequence>
<organism evidence="1 2">
    <name type="scientific">Marinomonas algarum</name>
    <dbReference type="NCBI Taxonomy" id="2883105"/>
    <lineage>
        <taxon>Bacteria</taxon>
        <taxon>Pseudomonadati</taxon>
        <taxon>Pseudomonadota</taxon>
        <taxon>Gammaproteobacteria</taxon>
        <taxon>Oceanospirillales</taxon>
        <taxon>Oceanospirillaceae</taxon>
        <taxon>Marinomonas</taxon>
    </lineage>
</organism>
<evidence type="ECO:0008006" key="3">
    <source>
        <dbReference type="Google" id="ProtNLM"/>
    </source>
</evidence>
<dbReference type="RefSeq" id="WP_226754065.1">
    <property type="nucleotide sequence ID" value="NZ_JAJATW010000008.1"/>
</dbReference>
<protein>
    <recommendedName>
        <fullName evidence="3">Porin</fullName>
    </recommendedName>
</protein>